<dbReference type="Proteomes" id="UP001141327">
    <property type="component" value="Unassembled WGS sequence"/>
</dbReference>
<evidence type="ECO:0000313" key="3">
    <source>
        <dbReference type="Proteomes" id="UP001141327"/>
    </source>
</evidence>
<comment type="caution">
    <text evidence="2">The sequence shown here is derived from an EMBL/GenBank/DDBJ whole genome shotgun (WGS) entry which is preliminary data.</text>
</comment>
<sequence>MDDWETEEHVAIGEEKPEEKPVSVPAPVHVEVETRPSATALPTAIDPLAADPVPEALDEETLMMNPTTPSQYTKFAHLLIAKFMPMKKNENFKPMLFEVLRGLSNDLQMSVEDLKEIGGVVTAITNQRLQDQKSGRNKKKASGATSSKKHFDDRDIGDYF</sequence>
<dbReference type="EMBL" id="JAPMOS010000025">
    <property type="protein sequence ID" value="KAJ4458816.1"/>
    <property type="molecule type" value="Genomic_DNA"/>
</dbReference>
<dbReference type="Gene3D" id="1.10.246.60">
    <property type="entry name" value="Eukaryotic translation initiation factor 3 like domains"/>
    <property type="match status" value="1"/>
</dbReference>
<organism evidence="2 3">
    <name type="scientific">Paratrimastix pyriformis</name>
    <dbReference type="NCBI Taxonomy" id="342808"/>
    <lineage>
        <taxon>Eukaryota</taxon>
        <taxon>Metamonada</taxon>
        <taxon>Preaxostyla</taxon>
        <taxon>Paratrimastigidae</taxon>
        <taxon>Paratrimastix</taxon>
    </lineage>
</organism>
<feature type="compositionally biased region" description="Basic and acidic residues" evidence="1">
    <location>
        <begin position="149"/>
        <end position="160"/>
    </location>
</feature>
<keyword evidence="3" id="KW-1185">Reference proteome</keyword>
<protein>
    <recommendedName>
        <fullName evidence="4">Eukaryotic translation initiation factor 3 30 kDa subunit</fullName>
    </recommendedName>
</protein>
<feature type="region of interest" description="Disordered" evidence="1">
    <location>
        <begin position="1"/>
        <end position="25"/>
    </location>
</feature>
<dbReference type="Pfam" id="PF08597">
    <property type="entry name" value="eIF3_subunit"/>
    <property type="match status" value="1"/>
</dbReference>
<evidence type="ECO:0000313" key="2">
    <source>
        <dbReference type="EMBL" id="KAJ4458816.1"/>
    </source>
</evidence>
<evidence type="ECO:0000256" key="1">
    <source>
        <dbReference type="SAM" id="MobiDB-lite"/>
    </source>
</evidence>
<gene>
    <name evidence="2" type="ORF">PAPYR_5336</name>
</gene>
<evidence type="ECO:0008006" key="4">
    <source>
        <dbReference type="Google" id="ProtNLM"/>
    </source>
</evidence>
<reference evidence="2" key="1">
    <citation type="journal article" date="2022" name="bioRxiv">
        <title>Genomics of Preaxostyla Flagellates Illuminates Evolutionary Transitions and the Path Towards Mitochondrial Loss.</title>
        <authorList>
            <person name="Novak L.V.F."/>
            <person name="Treitli S.C."/>
            <person name="Pyrih J."/>
            <person name="Halakuc P."/>
            <person name="Pipaliya S.V."/>
            <person name="Vacek V."/>
            <person name="Brzon O."/>
            <person name="Soukal P."/>
            <person name="Eme L."/>
            <person name="Dacks J.B."/>
            <person name="Karnkowska A."/>
            <person name="Elias M."/>
            <person name="Hampl V."/>
        </authorList>
    </citation>
    <scope>NUCLEOTIDE SEQUENCE</scope>
    <source>
        <strain evidence="2">RCP-MX</strain>
    </source>
</reference>
<dbReference type="InterPro" id="IPR023194">
    <property type="entry name" value="eIF3-like_dom_sf"/>
</dbReference>
<feature type="compositionally biased region" description="Basic and acidic residues" evidence="1">
    <location>
        <begin position="7"/>
        <end position="21"/>
    </location>
</feature>
<feature type="region of interest" description="Disordered" evidence="1">
    <location>
        <begin position="128"/>
        <end position="160"/>
    </location>
</feature>
<name>A0ABQ8UHV4_9EUKA</name>
<dbReference type="InterPro" id="IPR013906">
    <property type="entry name" value="eIF3j"/>
</dbReference>
<proteinExistence type="predicted"/>
<accession>A0ABQ8UHV4</accession>